<comment type="caution">
    <text evidence="4">The sequence shown here is derived from an EMBL/GenBank/DDBJ whole genome shotgun (WGS) entry which is preliminary data.</text>
</comment>
<dbReference type="PROSITE" id="PS50851">
    <property type="entry name" value="CHEW"/>
    <property type="match status" value="1"/>
</dbReference>
<evidence type="ECO:0000313" key="5">
    <source>
        <dbReference type="Proteomes" id="UP001519343"/>
    </source>
</evidence>
<dbReference type="InterPro" id="IPR036061">
    <property type="entry name" value="CheW-like_dom_sf"/>
</dbReference>
<dbReference type="EMBL" id="JAGGKT010000025">
    <property type="protein sequence ID" value="MBP1934676.1"/>
    <property type="molecule type" value="Genomic_DNA"/>
</dbReference>
<dbReference type="PANTHER" id="PTHR47233:SF3">
    <property type="entry name" value="CHEMOTAXIS PROTEIN CHEV"/>
    <property type="match status" value="1"/>
</dbReference>
<feature type="domain" description="CheW-like" evidence="3">
    <location>
        <begin position="18"/>
        <end position="158"/>
    </location>
</feature>
<dbReference type="Proteomes" id="UP001519343">
    <property type="component" value="Unassembled WGS sequence"/>
</dbReference>
<dbReference type="SUPFAM" id="SSF50341">
    <property type="entry name" value="CheW-like"/>
    <property type="match status" value="1"/>
</dbReference>
<dbReference type="Gene3D" id="2.30.30.40">
    <property type="entry name" value="SH3 Domains"/>
    <property type="match status" value="1"/>
</dbReference>
<dbReference type="Pfam" id="PF01584">
    <property type="entry name" value="CheW"/>
    <property type="match status" value="1"/>
</dbReference>
<evidence type="ECO:0000313" key="4">
    <source>
        <dbReference type="EMBL" id="MBP1934676.1"/>
    </source>
</evidence>
<dbReference type="InterPro" id="IPR011006">
    <property type="entry name" value="CheY-like_superfamily"/>
</dbReference>
<dbReference type="PROSITE" id="PS50110">
    <property type="entry name" value="RESPONSE_REGULATORY"/>
    <property type="match status" value="1"/>
</dbReference>
<accession>A0ABS4GWQ3</accession>
<organism evidence="4 5">
    <name type="scientific">Ammoniphilus resinae</name>
    <dbReference type="NCBI Taxonomy" id="861532"/>
    <lineage>
        <taxon>Bacteria</taxon>
        <taxon>Bacillati</taxon>
        <taxon>Bacillota</taxon>
        <taxon>Bacilli</taxon>
        <taxon>Bacillales</taxon>
        <taxon>Paenibacillaceae</taxon>
        <taxon>Aneurinibacillus group</taxon>
        <taxon>Ammoniphilus</taxon>
    </lineage>
</organism>
<name>A0ABS4GWQ3_9BACL</name>
<dbReference type="InterPro" id="IPR001789">
    <property type="entry name" value="Sig_transdc_resp-reg_receiver"/>
</dbReference>
<sequence length="305" mass="34264">MKEENISHEILLESGTNELEVLELGIGKDQCLGVNVAKVREITAASSVTKIPHSHPYLEGIIQLRNEVLPVVHLGRALGIPTELKEGEGIFVITEFNQTKVIFHVEWVNQIHRISWGAIEKVTGMMEQTASSVVGVIKFEDKMILLVDYEKILTDINPDIGVSLKRAERVGNKAERNKKGILIAEDSPMLRMLISETLNTAGYTQLKIFDNGKELWDFLNDGYQEEQLFHHYHLVITDIEMPQMDGLHLTKRVKEHPDLKQLPVVIFSSLVSDALKHKGDIVGADAQVGKPQIDTLVETLDRLIL</sequence>
<dbReference type="InterPro" id="IPR002545">
    <property type="entry name" value="CheW-lke_dom"/>
</dbReference>
<dbReference type="InterPro" id="IPR024181">
    <property type="entry name" value="Chemotax_regulator_CheV"/>
</dbReference>
<keyword evidence="5" id="KW-1185">Reference proteome</keyword>
<keyword evidence="1" id="KW-0597">Phosphoprotein</keyword>
<dbReference type="Gene3D" id="3.40.50.2300">
    <property type="match status" value="1"/>
</dbReference>
<dbReference type="PANTHER" id="PTHR47233">
    <property type="entry name" value="CHEMOTAXIS PROTEIN CHEV"/>
    <property type="match status" value="1"/>
</dbReference>
<dbReference type="PIRSF" id="PIRSF002867">
    <property type="entry name" value="CheV"/>
    <property type="match status" value="1"/>
</dbReference>
<feature type="domain" description="Response regulatory" evidence="2">
    <location>
        <begin position="180"/>
        <end position="305"/>
    </location>
</feature>
<protein>
    <submittedName>
        <fullName evidence="4">Two-component system chemotaxis response regulator CheV</fullName>
    </submittedName>
</protein>
<dbReference type="Pfam" id="PF00072">
    <property type="entry name" value="Response_reg"/>
    <property type="match status" value="1"/>
</dbReference>
<dbReference type="SMART" id="SM00260">
    <property type="entry name" value="CheW"/>
    <property type="match status" value="1"/>
</dbReference>
<reference evidence="4 5" key="1">
    <citation type="submission" date="2021-03" db="EMBL/GenBank/DDBJ databases">
        <title>Genomic Encyclopedia of Type Strains, Phase IV (KMG-IV): sequencing the most valuable type-strain genomes for metagenomic binning, comparative biology and taxonomic classification.</title>
        <authorList>
            <person name="Goeker M."/>
        </authorList>
    </citation>
    <scope>NUCLEOTIDE SEQUENCE [LARGE SCALE GENOMIC DNA]</scope>
    <source>
        <strain evidence="4 5">DSM 24738</strain>
    </source>
</reference>
<dbReference type="Gene3D" id="2.40.50.180">
    <property type="entry name" value="CheA-289, Domain 4"/>
    <property type="match status" value="1"/>
</dbReference>
<proteinExistence type="predicted"/>
<dbReference type="SUPFAM" id="SSF52172">
    <property type="entry name" value="CheY-like"/>
    <property type="match status" value="1"/>
</dbReference>
<feature type="modified residue" description="4-aspartylphosphate" evidence="1">
    <location>
        <position position="238"/>
    </location>
</feature>
<dbReference type="SMART" id="SM00448">
    <property type="entry name" value="REC"/>
    <property type="match status" value="1"/>
</dbReference>
<gene>
    <name evidence="4" type="ORF">J2Z37_004696</name>
</gene>
<evidence type="ECO:0000256" key="1">
    <source>
        <dbReference type="PROSITE-ProRule" id="PRU00169"/>
    </source>
</evidence>
<evidence type="ECO:0000259" key="2">
    <source>
        <dbReference type="PROSITE" id="PS50110"/>
    </source>
</evidence>
<evidence type="ECO:0000259" key="3">
    <source>
        <dbReference type="PROSITE" id="PS50851"/>
    </source>
</evidence>